<gene>
    <name evidence="13" type="ORF">CBR_g10856</name>
</gene>
<accession>A0A388KPC9</accession>
<dbReference type="InterPro" id="IPR050447">
    <property type="entry name" value="Erg6_SMT_methyltransf"/>
</dbReference>
<comment type="pathway">
    <text evidence="1">Steroid biosynthesis; sterol biosynthesis.</text>
</comment>
<dbReference type="InterPro" id="IPR013216">
    <property type="entry name" value="Methyltransf_11"/>
</dbReference>
<dbReference type="Gramene" id="GBG71920">
    <property type="protein sequence ID" value="GBG71920"/>
    <property type="gene ID" value="CBR_g10856"/>
</dbReference>
<keyword evidence="2 10" id="KW-0489">Methyltransferase</keyword>
<dbReference type="EC" id="2.1.1.-" evidence="11"/>
<dbReference type="PROSITE" id="PS51685">
    <property type="entry name" value="SAM_MT_ERG6_SMT"/>
    <property type="match status" value="1"/>
</dbReference>
<comment type="caution">
    <text evidence="13">The sequence shown here is derived from an EMBL/GenBank/DDBJ whole genome shotgun (WGS) entry which is preliminary data.</text>
</comment>
<dbReference type="Proteomes" id="UP000265515">
    <property type="component" value="Unassembled WGS sequence"/>
</dbReference>
<name>A0A388KPC9_CHABU</name>
<keyword evidence="4 10" id="KW-0949">S-adenosyl-L-methionine</keyword>
<dbReference type="InterPro" id="IPR029063">
    <property type="entry name" value="SAM-dependent_MTases_sf"/>
</dbReference>
<evidence type="ECO:0000256" key="8">
    <source>
        <dbReference type="ARBA" id="ARBA00023221"/>
    </source>
</evidence>
<keyword evidence="5" id="KW-0752">Steroid biosynthesis</keyword>
<sequence length="350" mass="38622">MASDSEKLTGALGLASLTGGSISKDKVKEAVCGYEQYHAQYGGDAQGRKALYADMVNKYYDLATSFYEYGWGESFHFAHRHKNETLRESIRRHQHYLALRLGLKPGMKVLDVGCGIGGPLREIAIFSGASITGLNNNQFQVARGTALNKAAGLDKTCDYLKADFMKMPIADSSYDAAYAIEATCHAPSPVECYREICRVLKPGQCFAGYEWCVTDAYNADDPVHRKCKEDIEIGDGLPDLQSCSQCVEALKGAGFEVIMTEDLAKSSAIPWYYPLARGFGLSEFRLTSFGRFFTRRLVWLLETLRVAPVGTTQVSRFLETASHGLVAGGKREIFTPMFFFLVRKPAKAAS</sequence>
<proteinExistence type="inferred from homology"/>
<dbReference type="InterPro" id="IPR013705">
    <property type="entry name" value="Sterol_MeTrfase_C"/>
</dbReference>
<keyword evidence="8" id="KW-0753">Steroid metabolism</keyword>
<keyword evidence="14" id="KW-1185">Reference proteome</keyword>
<keyword evidence="5" id="KW-0444">Lipid biosynthesis</keyword>
<evidence type="ECO:0000256" key="4">
    <source>
        <dbReference type="ARBA" id="ARBA00022691"/>
    </source>
</evidence>
<dbReference type="PANTHER" id="PTHR44068:SF1">
    <property type="entry name" value="HYPOTHETICAL LOC100005854"/>
    <property type="match status" value="1"/>
</dbReference>
<protein>
    <recommendedName>
        <fullName evidence="11">Methyltransferase</fullName>
        <ecNumber evidence="11">2.1.1.-</ecNumber>
    </recommendedName>
</protein>
<comment type="similarity">
    <text evidence="9 10 11">Belongs to the class I-like SAM-binding methyltransferase superfamily. Erg6/SMT family.</text>
</comment>
<evidence type="ECO:0000256" key="3">
    <source>
        <dbReference type="ARBA" id="ARBA00022679"/>
    </source>
</evidence>
<evidence type="ECO:0000256" key="9">
    <source>
        <dbReference type="ARBA" id="ARBA00038188"/>
    </source>
</evidence>
<keyword evidence="3 10" id="KW-0808">Transferase</keyword>
<dbReference type="AlphaFoldDB" id="A0A388KPC9"/>
<dbReference type="SUPFAM" id="SSF53335">
    <property type="entry name" value="S-adenosyl-L-methionine-dependent methyltransferases"/>
    <property type="match status" value="1"/>
</dbReference>
<evidence type="ECO:0000256" key="7">
    <source>
        <dbReference type="ARBA" id="ARBA00023166"/>
    </source>
</evidence>
<dbReference type="Gene3D" id="3.40.50.150">
    <property type="entry name" value="Vaccinia Virus protein VP39"/>
    <property type="match status" value="1"/>
</dbReference>
<evidence type="ECO:0000256" key="1">
    <source>
        <dbReference type="ARBA" id="ARBA00004938"/>
    </source>
</evidence>
<dbReference type="CDD" id="cd02440">
    <property type="entry name" value="AdoMet_MTases"/>
    <property type="match status" value="1"/>
</dbReference>
<keyword evidence="7" id="KW-1207">Sterol metabolism</keyword>
<evidence type="ECO:0000256" key="2">
    <source>
        <dbReference type="ARBA" id="ARBA00022603"/>
    </source>
</evidence>
<organism evidence="13 14">
    <name type="scientific">Chara braunii</name>
    <name type="common">Braun's stonewort</name>
    <dbReference type="NCBI Taxonomy" id="69332"/>
    <lineage>
        <taxon>Eukaryota</taxon>
        <taxon>Viridiplantae</taxon>
        <taxon>Streptophyta</taxon>
        <taxon>Charophyceae</taxon>
        <taxon>Charales</taxon>
        <taxon>Characeae</taxon>
        <taxon>Chara</taxon>
    </lineage>
</organism>
<keyword evidence="5" id="KW-0443">Lipid metabolism</keyword>
<dbReference type="Pfam" id="PF08241">
    <property type="entry name" value="Methyltransf_11"/>
    <property type="match status" value="1"/>
</dbReference>
<dbReference type="EMBL" id="BFEA01000155">
    <property type="protein sequence ID" value="GBG71920.1"/>
    <property type="molecule type" value="Genomic_DNA"/>
</dbReference>
<dbReference type="PANTHER" id="PTHR44068">
    <property type="entry name" value="ZGC:194242"/>
    <property type="match status" value="1"/>
</dbReference>
<evidence type="ECO:0000313" key="14">
    <source>
        <dbReference type="Proteomes" id="UP000265515"/>
    </source>
</evidence>
<evidence type="ECO:0000256" key="11">
    <source>
        <dbReference type="RuleBase" id="RU362025"/>
    </source>
</evidence>
<dbReference type="GO" id="GO:0016126">
    <property type="term" value="P:sterol biosynthetic process"/>
    <property type="evidence" value="ECO:0007669"/>
    <property type="project" value="UniProtKB-UniPathway"/>
</dbReference>
<dbReference type="GO" id="GO:0032259">
    <property type="term" value="P:methylation"/>
    <property type="evidence" value="ECO:0007669"/>
    <property type="project" value="UniProtKB-KW"/>
</dbReference>
<dbReference type="GO" id="GO:0003838">
    <property type="term" value="F:sterol 24-C-methyltransferase activity"/>
    <property type="evidence" value="ECO:0007669"/>
    <property type="project" value="EnsemblPlants"/>
</dbReference>
<feature type="domain" description="SAM-dependent methyltransferase Erg6/SMT-type" evidence="12">
    <location>
        <begin position="59"/>
        <end position="345"/>
    </location>
</feature>
<dbReference type="OMA" id="AFNKAMH"/>
<dbReference type="STRING" id="69332.A0A388KPC9"/>
<dbReference type="InterPro" id="IPR030384">
    <property type="entry name" value="MeTrfase_SMT"/>
</dbReference>
<evidence type="ECO:0000256" key="5">
    <source>
        <dbReference type="ARBA" id="ARBA00022955"/>
    </source>
</evidence>
<reference evidence="13 14" key="1">
    <citation type="journal article" date="2018" name="Cell">
        <title>The Chara Genome: Secondary Complexity and Implications for Plant Terrestrialization.</title>
        <authorList>
            <person name="Nishiyama T."/>
            <person name="Sakayama H."/>
            <person name="Vries J.D."/>
            <person name="Buschmann H."/>
            <person name="Saint-Marcoux D."/>
            <person name="Ullrich K.K."/>
            <person name="Haas F.B."/>
            <person name="Vanderstraeten L."/>
            <person name="Becker D."/>
            <person name="Lang D."/>
            <person name="Vosolsobe S."/>
            <person name="Rombauts S."/>
            <person name="Wilhelmsson P.K.I."/>
            <person name="Janitza P."/>
            <person name="Kern R."/>
            <person name="Heyl A."/>
            <person name="Rumpler F."/>
            <person name="Villalobos L.I.A.C."/>
            <person name="Clay J.M."/>
            <person name="Skokan R."/>
            <person name="Toyoda A."/>
            <person name="Suzuki Y."/>
            <person name="Kagoshima H."/>
            <person name="Schijlen E."/>
            <person name="Tajeshwar N."/>
            <person name="Catarino B."/>
            <person name="Hetherington A.J."/>
            <person name="Saltykova A."/>
            <person name="Bonnot C."/>
            <person name="Breuninger H."/>
            <person name="Symeonidi A."/>
            <person name="Radhakrishnan G.V."/>
            <person name="Van Nieuwerburgh F."/>
            <person name="Deforce D."/>
            <person name="Chang C."/>
            <person name="Karol K.G."/>
            <person name="Hedrich R."/>
            <person name="Ulvskov P."/>
            <person name="Glockner G."/>
            <person name="Delwiche C.F."/>
            <person name="Petrasek J."/>
            <person name="Van de Peer Y."/>
            <person name="Friml J."/>
            <person name="Beilby M."/>
            <person name="Dolan L."/>
            <person name="Kohara Y."/>
            <person name="Sugano S."/>
            <person name="Fujiyama A."/>
            <person name="Delaux P.-M."/>
            <person name="Quint M."/>
            <person name="TheiBen G."/>
            <person name="Hagemann M."/>
            <person name="Harholt J."/>
            <person name="Dunand C."/>
            <person name="Zachgo S."/>
            <person name="Langdale J."/>
            <person name="Maumus F."/>
            <person name="Straeten D.V.D."/>
            <person name="Gould S.B."/>
            <person name="Rensing S.A."/>
        </authorList>
    </citation>
    <scope>NUCLEOTIDE SEQUENCE [LARGE SCALE GENOMIC DNA]</scope>
    <source>
        <strain evidence="13 14">S276</strain>
    </source>
</reference>
<evidence type="ECO:0000256" key="10">
    <source>
        <dbReference type="PROSITE-ProRule" id="PRU01022"/>
    </source>
</evidence>
<dbReference type="OrthoDB" id="4310724at2759"/>
<evidence type="ECO:0000256" key="6">
    <source>
        <dbReference type="ARBA" id="ARBA00023011"/>
    </source>
</evidence>
<evidence type="ECO:0000313" key="13">
    <source>
        <dbReference type="EMBL" id="GBG71920.1"/>
    </source>
</evidence>
<dbReference type="UniPathway" id="UPA00766"/>
<evidence type="ECO:0000259" key="12">
    <source>
        <dbReference type="PROSITE" id="PS51685"/>
    </source>
</evidence>
<dbReference type="Pfam" id="PF08498">
    <property type="entry name" value="Sterol_MT_C"/>
    <property type="match status" value="1"/>
</dbReference>
<keyword evidence="6" id="KW-0756">Sterol biosynthesis</keyword>
<dbReference type="GO" id="GO:0005783">
    <property type="term" value="C:endoplasmic reticulum"/>
    <property type="evidence" value="ECO:0007669"/>
    <property type="project" value="TreeGrafter"/>
</dbReference>